<keyword evidence="8" id="KW-0067">ATP-binding</keyword>
<feature type="compositionally biased region" description="Basic and acidic residues" evidence="11">
    <location>
        <begin position="361"/>
        <end position="383"/>
    </location>
</feature>
<evidence type="ECO:0000256" key="2">
    <source>
        <dbReference type="ARBA" id="ARBA00007837"/>
    </source>
</evidence>
<comment type="similarity">
    <text evidence="2">Belongs to the PEP-utilizing enzyme family.</text>
</comment>
<evidence type="ECO:0000313" key="17">
    <source>
        <dbReference type="EMBL" id="JAC79017.1"/>
    </source>
</evidence>
<dbReference type="EMBL" id="GBEZ01006379">
    <property type="protein sequence ID" value="JAC79017.1"/>
    <property type="molecule type" value="Transcribed_RNA"/>
</dbReference>
<evidence type="ECO:0000256" key="11">
    <source>
        <dbReference type="SAM" id="MobiDB-lite"/>
    </source>
</evidence>
<dbReference type="InterPro" id="IPR002192">
    <property type="entry name" value="PPDK_AMP/ATP-bd"/>
</dbReference>
<evidence type="ECO:0000256" key="7">
    <source>
        <dbReference type="ARBA" id="ARBA00022777"/>
    </source>
</evidence>
<dbReference type="Pfam" id="PF22973">
    <property type="entry name" value="GWD1_pHisD"/>
    <property type="match status" value="1"/>
</dbReference>
<dbReference type="SUPFAM" id="SSF56059">
    <property type="entry name" value="Glutathione synthetase ATP-binding domain-like"/>
    <property type="match status" value="1"/>
</dbReference>
<organism evidence="16">
    <name type="scientific">Tetraselmis sp. GSL018</name>
    <dbReference type="NCBI Taxonomy" id="582737"/>
    <lineage>
        <taxon>Eukaryota</taxon>
        <taxon>Viridiplantae</taxon>
        <taxon>Chlorophyta</taxon>
        <taxon>core chlorophytes</taxon>
        <taxon>Chlorodendrophyceae</taxon>
        <taxon>Chlorodendrales</taxon>
        <taxon>Chlorodendraceae</taxon>
        <taxon>Tetraselmis</taxon>
    </lineage>
</organism>
<evidence type="ECO:0000256" key="10">
    <source>
        <dbReference type="ARBA" id="ARBA00023277"/>
    </source>
</evidence>
<feature type="domain" description="Alpha-glucan water dikinase-like N-terminal Ig-like" evidence="14">
    <location>
        <begin position="88"/>
        <end position="198"/>
    </location>
</feature>
<dbReference type="EMBL" id="GBEZ01017875">
    <property type="protein sequence ID" value="JAC68501.1"/>
    <property type="molecule type" value="Transcribed_RNA"/>
</dbReference>
<evidence type="ECO:0000259" key="12">
    <source>
        <dbReference type="Pfam" id="PF01326"/>
    </source>
</evidence>
<dbReference type="Gene3D" id="3.30.470.20">
    <property type="entry name" value="ATP-grasp fold, B domain"/>
    <property type="match status" value="1"/>
</dbReference>
<dbReference type="Pfam" id="PF23166">
    <property type="entry name" value="Ig_N_CWD1"/>
    <property type="match status" value="2"/>
</dbReference>
<dbReference type="GO" id="GO:0005524">
    <property type="term" value="F:ATP binding"/>
    <property type="evidence" value="ECO:0007669"/>
    <property type="project" value="UniProtKB-KW"/>
</dbReference>
<feature type="domain" description="Alpha-glucan water dikinase phosphohistidine-like" evidence="13">
    <location>
        <begin position="1046"/>
        <end position="1159"/>
    </location>
</feature>
<evidence type="ECO:0000256" key="8">
    <source>
        <dbReference type="ARBA" id="ARBA00022840"/>
    </source>
</evidence>
<name>A0A061RDC1_9CHLO</name>
<keyword evidence="9" id="KW-0460">Magnesium</keyword>
<comment type="cofactor">
    <cofactor evidence="1">
        <name>Mg(2+)</name>
        <dbReference type="ChEBI" id="CHEBI:18420"/>
    </cofactor>
</comment>
<dbReference type="InterPro" id="IPR055495">
    <property type="entry name" value="CWD_DUF7067"/>
</dbReference>
<feature type="compositionally biased region" description="Polar residues" evidence="11">
    <location>
        <begin position="384"/>
        <end position="404"/>
    </location>
</feature>
<feature type="region of interest" description="Disordered" evidence="11">
    <location>
        <begin position="361"/>
        <end position="404"/>
    </location>
</feature>
<dbReference type="PANTHER" id="PTHR46999:SF1">
    <property type="entry name" value="ALPHA-GLUCAN WATER DIKINASE 1, CHLOROPLASTIC"/>
    <property type="match status" value="1"/>
</dbReference>
<dbReference type="PANTHER" id="PTHR46999">
    <property type="entry name" value="ALPHA-GLUCAN WATER DIKINASE 1, CHLOROPLASTIC-RELATED"/>
    <property type="match status" value="1"/>
</dbReference>
<evidence type="ECO:0000256" key="9">
    <source>
        <dbReference type="ARBA" id="ARBA00022842"/>
    </source>
</evidence>
<keyword evidence="5" id="KW-0479">Metal-binding</keyword>
<feature type="domain" description="Pyruvate phosphate dikinase AMP/ATP-binding" evidence="12">
    <location>
        <begin position="1299"/>
        <end position="1503"/>
    </location>
</feature>
<accession>A0A061RDC1</accession>
<keyword evidence="10" id="KW-0119">Carbohydrate metabolism</keyword>
<dbReference type="InterPro" id="IPR013815">
    <property type="entry name" value="ATP_grasp_subdomain_1"/>
</dbReference>
<dbReference type="Gene3D" id="3.30.1490.20">
    <property type="entry name" value="ATP-grasp fold, A domain"/>
    <property type="match status" value="2"/>
</dbReference>
<keyword evidence="7 16" id="KW-0418">Kinase</keyword>
<feature type="domain" description="DUF7067" evidence="15">
    <location>
        <begin position="226"/>
        <end position="275"/>
    </location>
</feature>
<dbReference type="Pfam" id="PF01326">
    <property type="entry name" value="PPDK_N"/>
    <property type="match status" value="1"/>
</dbReference>
<proteinExistence type="inferred from homology"/>
<feature type="domain" description="Alpha-glucan water dikinase-like N-terminal Ig-like" evidence="14">
    <location>
        <begin position="467"/>
        <end position="596"/>
    </location>
</feature>
<dbReference type="InterPro" id="IPR054481">
    <property type="entry name" value="GWD1_pHisD"/>
</dbReference>
<dbReference type="GO" id="GO:0016301">
    <property type="term" value="F:kinase activity"/>
    <property type="evidence" value="ECO:0007669"/>
    <property type="project" value="UniProtKB-KW"/>
</dbReference>
<comment type="subunit">
    <text evidence="3">Homodimer.</text>
</comment>
<evidence type="ECO:0000256" key="5">
    <source>
        <dbReference type="ARBA" id="ARBA00022723"/>
    </source>
</evidence>
<dbReference type="Pfam" id="PF23229">
    <property type="entry name" value="DUF7067"/>
    <property type="match status" value="1"/>
</dbReference>
<keyword evidence="4" id="KW-0808">Transferase</keyword>
<dbReference type="GO" id="GO:0046872">
    <property type="term" value="F:metal ion binding"/>
    <property type="evidence" value="ECO:0007669"/>
    <property type="project" value="UniProtKB-KW"/>
</dbReference>
<evidence type="ECO:0000256" key="4">
    <source>
        <dbReference type="ARBA" id="ARBA00022679"/>
    </source>
</evidence>
<reference evidence="16" key="1">
    <citation type="submission" date="2014-05" db="EMBL/GenBank/DDBJ databases">
        <title>The transcriptome of the halophilic microalga Tetraselmis sp. GSL018 isolated from the Great Salt Lake, Utah.</title>
        <authorList>
            <person name="Jinkerson R.E."/>
            <person name="D'Adamo S."/>
            <person name="Posewitz M.C."/>
        </authorList>
    </citation>
    <scope>NUCLEOTIDE SEQUENCE</scope>
    <source>
        <strain evidence="16">GSL018</strain>
    </source>
</reference>
<evidence type="ECO:0000256" key="3">
    <source>
        <dbReference type="ARBA" id="ARBA00011738"/>
    </source>
</evidence>
<protein>
    <submittedName>
        <fullName evidence="16">Alpha-glucan, water dikinase</fullName>
    </submittedName>
</protein>
<sequence length="1504" mass="166308">MNIPQRGVATSVCSRNIYSGRKYVRSAPRSWQQPPHKGFLGSWHVPFQERNTARQSGGRQDVIKSALATSPEATAPGSSETTLNVGPHKIQVSVTASNEEQRVRMYSESSAKLLLHWGVEGGKDYKGGWRLPGEECRPPDTVQYKDRALQSPFQSSGDGQQLDIVLRGDEASDNLNFVFKDENTGQWFDCNGSNFVLALNPMEVLTKKTLSGEPAPQGPLPELPNELCGIWAYIKWEQAGCPNRSQEESDLEYRAGIREMQNLLREGVPLKRLWQVAKGDIPYPDFMEKVVSGDLDEAIQFEQEATEQSEQLPQDLINIQAYLIWIEKGRPQGADFSQEACNRLQQRLQEGRSLADIKAEVYDMKRSQDEADGEKDQAKKSEEQAMQTPQQVPQKETTVSELSSLGSQEMGHAFQYQKMRDPMAFIKETDVPLLSAEKDKKDDSALEPLVQEAAVDETVKFRRMYPMGNMAGLLIVVRQSSEDGPVRIDFTTDVADDVVLHWGVSPVGKPNEWLQPDASIVPEGTTRIEHGIAAETVFAHCDEDECQVEVGGSKVPLQRVTIELPSNHGLVGLQFVIRADDSTRWWKDGNSNFKVRVPGSGEPVVASMEEDFAGNEVALNILRAETQSQWTLMHRFNKVADILEGMMSGSYGPDLDVPDAAAHLYVWLRYSANRHITWQRNYNTQPRILSAAQERLTHTISKAHAATSGEAQEWVRLMLGQVGRGGDGQRIRDEILNIMHRNNIKEVKGTWVEEWHQKLHNNTTPDDVGICEAFLAFLRSGGDNGVYWRTLSDHGITRARLEGFDRPIVAEPQDYPDMRDTLIGEFENYLGILKAVHSGADLQTSAQAAANCTPESAKGYLGYVLANRNGQIVPLVEAAVEARTEIQQSVQGNRELLYLDLALEDVIRGSAERGAGATPRSAIRLVGPLLQNLCLTAGDNEELCFCLAAWQALPVDLRQGAHPSRETALQAAAVVDRTRIALANISDSVSSRVEPISSALGHAFSVEEWAIELFAEEVVRGGPAFAVSQVLGNIESGLRAAAELGAWQVISPGGSKGRVKVEHDLYHIQDEVYDEPTVLVIDRVTGEEEIPEGAVAVLTPDAPDVLSHVSVRARNMHVLFATCHEGGPLQELRDLQGKVIDVKTSAAGGVTWEETDDSSLSDDHQEVEGDSTGELKIDVPKWIGKYAVGMDEFKDGVVGAKSKNIAGLRGKLPEWINLPASVTVPFGSFETALEEPECKDVKKQLDEEVKMIKDKPAEVLQNCREIIMNMTVPEALKGELSAEMKKAGMEWPDGKERWDEAFRALKGVWASKFNERAYYSMRKAGLPFMDLRMAVLVMRVVPAQYAFVIHTMNPSTRDTNEVYCELVKGLGETLVSGQFPGKSMAFSASKDDLDNPRVLSYPSKSAAMFVAESLIFRSDSNGEDLEGYAGAGLYDSITMDPCVTKRVDYTRDSMITDDEFRRRILSQICKVGVAVEEALGSAQDVEGVVDPDGKIFVVQTRPQV</sequence>
<evidence type="ECO:0000259" key="13">
    <source>
        <dbReference type="Pfam" id="PF22973"/>
    </source>
</evidence>
<evidence type="ECO:0000259" key="15">
    <source>
        <dbReference type="Pfam" id="PF23229"/>
    </source>
</evidence>
<dbReference type="InterPro" id="IPR056301">
    <property type="entry name" value="GWD-like_N_Ig"/>
</dbReference>
<gene>
    <name evidence="17" type="ORF">TSPGSL018_13768</name>
    <name evidence="16" type="ORF">TSPGSL018_8565</name>
</gene>
<evidence type="ECO:0000313" key="16">
    <source>
        <dbReference type="EMBL" id="JAC68501.1"/>
    </source>
</evidence>
<evidence type="ECO:0000256" key="6">
    <source>
        <dbReference type="ARBA" id="ARBA00022741"/>
    </source>
</evidence>
<evidence type="ECO:0000259" key="14">
    <source>
        <dbReference type="Pfam" id="PF23166"/>
    </source>
</evidence>
<keyword evidence="6" id="KW-0547">Nucleotide-binding</keyword>
<evidence type="ECO:0000256" key="1">
    <source>
        <dbReference type="ARBA" id="ARBA00001946"/>
    </source>
</evidence>